<evidence type="ECO:0000313" key="2">
    <source>
        <dbReference type="Proteomes" id="UP000305222"/>
    </source>
</evidence>
<dbReference type="EMBL" id="SZON01000146">
    <property type="protein sequence ID" value="TKI98158.1"/>
    <property type="molecule type" value="Genomic_DNA"/>
</dbReference>
<name>A0A4U3BA67_9BACI</name>
<dbReference type="AlphaFoldDB" id="A0A4U3BA67"/>
<proteinExistence type="predicted"/>
<accession>A0A4U3BA67</accession>
<protein>
    <submittedName>
        <fullName evidence="1">Uncharacterized protein</fullName>
    </submittedName>
</protein>
<organism evidence="1 2">
    <name type="scientific">Bacillus wiedmannii</name>
    <dbReference type="NCBI Taxonomy" id="1890302"/>
    <lineage>
        <taxon>Bacteria</taxon>
        <taxon>Bacillati</taxon>
        <taxon>Bacillota</taxon>
        <taxon>Bacilli</taxon>
        <taxon>Bacillales</taxon>
        <taxon>Bacillaceae</taxon>
        <taxon>Bacillus</taxon>
        <taxon>Bacillus cereus group</taxon>
    </lineage>
</organism>
<dbReference type="Proteomes" id="UP000305222">
    <property type="component" value="Unassembled WGS sequence"/>
</dbReference>
<evidence type="ECO:0000313" key="1">
    <source>
        <dbReference type="EMBL" id="TKI98158.1"/>
    </source>
</evidence>
<gene>
    <name evidence="1" type="ORF">FC699_05345</name>
</gene>
<sequence>MGYLEQFARNRRRKEKSEVLTARLPHSLYAGFKTHCDDLGLSISEAVCLLVEREMTGLDNTFDEVATTKEYINNTDSSEDEVKTNTNAVKKNTRKNNPNTTRFTVKQWEVNDKLPCPICGEWKASGNFSRHAKTHGITTEQIFTEERYREKIELMVAELKN</sequence>
<reference evidence="1 2" key="1">
    <citation type="journal article" date="2019" name="Environ. Microbiol.">
        <title>An active ?-lactamase is a part of an orchestrated cell wall stress resistance network of Bacillus subtilis and related rhizosphere species.</title>
        <authorList>
            <person name="Bucher T."/>
            <person name="Keren-Paz A."/>
            <person name="Hausser J."/>
            <person name="Olender T."/>
            <person name="Cytryn E."/>
            <person name="Kolodkin-Gal I."/>
        </authorList>
    </citation>
    <scope>NUCLEOTIDE SEQUENCE [LARGE SCALE GENOMIC DNA]</scope>
    <source>
        <strain evidence="1 2">I5</strain>
    </source>
</reference>
<comment type="caution">
    <text evidence="1">The sequence shown here is derived from an EMBL/GenBank/DDBJ whole genome shotgun (WGS) entry which is preliminary data.</text>
</comment>